<gene>
    <name evidence="13" type="ORF">WJX72_009118</name>
</gene>
<keyword evidence="7" id="KW-0804">Transcription</keyword>
<dbReference type="InterPro" id="IPR001965">
    <property type="entry name" value="Znf_PHD"/>
</dbReference>
<dbReference type="PANTHER" id="PTHR45943">
    <property type="entry name" value="E3 UBIQUITIN-PROTEIN LIGASE MYCBP2"/>
    <property type="match status" value="1"/>
</dbReference>
<keyword evidence="5" id="KW-0805">Transcription regulation</keyword>
<comment type="subcellular location">
    <subcellularLocation>
        <location evidence="1">Nucleus</location>
    </subcellularLocation>
</comment>
<dbReference type="Gene3D" id="1.10.720.140">
    <property type="match status" value="1"/>
</dbReference>
<keyword evidence="2" id="KW-0479">Metal-binding</keyword>
<dbReference type="GO" id="GO:0008270">
    <property type="term" value="F:zinc ion binding"/>
    <property type="evidence" value="ECO:0007669"/>
    <property type="project" value="UniProtKB-KW"/>
</dbReference>
<evidence type="ECO:0000256" key="8">
    <source>
        <dbReference type="PROSITE-ProRule" id="PRU00175"/>
    </source>
</evidence>
<feature type="domain" description="PHD-type" evidence="10">
    <location>
        <begin position="1033"/>
        <end position="1089"/>
    </location>
</feature>
<dbReference type="SMART" id="SM00249">
    <property type="entry name" value="PHD"/>
    <property type="match status" value="1"/>
</dbReference>
<feature type="compositionally biased region" description="Basic and acidic residues" evidence="9">
    <location>
        <begin position="1163"/>
        <end position="1176"/>
    </location>
</feature>
<evidence type="ECO:0000256" key="7">
    <source>
        <dbReference type="ARBA" id="ARBA00023163"/>
    </source>
</evidence>
<feature type="domain" description="RING-type" evidence="11">
    <location>
        <begin position="484"/>
        <end position="534"/>
    </location>
</feature>
<reference evidence="13 14" key="1">
    <citation type="journal article" date="2024" name="Nat. Commun.">
        <title>Phylogenomics reveals the evolutionary origins of lichenization in chlorophyte algae.</title>
        <authorList>
            <person name="Puginier C."/>
            <person name="Libourel C."/>
            <person name="Otte J."/>
            <person name="Skaloud P."/>
            <person name="Haon M."/>
            <person name="Grisel S."/>
            <person name="Petersen M."/>
            <person name="Berrin J.G."/>
            <person name="Delaux P.M."/>
            <person name="Dal Grande F."/>
            <person name="Keller J."/>
        </authorList>
    </citation>
    <scope>NUCLEOTIDE SEQUENCE [LARGE SCALE GENOMIC DNA]</scope>
    <source>
        <strain evidence="13 14">SAG 2043</strain>
    </source>
</reference>
<dbReference type="CDD" id="cd15504">
    <property type="entry name" value="PHD_PRHA_like"/>
    <property type="match status" value="1"/>
</dbReference>
<dbReference type="PROSITE" id="PS50089">
    <property type="entry name" value="ZF_RING_2"/>
    <property type="match status" value="1"/>
</dbReference>
<dbReference type="PROSITE" id="PS50016">
    <property type="entry name" value="ZF_PHD_2"/>
    <property type="match status" value="1"/>
</dbReference>
<evidence type="ECO:0000259" key="10">
    <source>
        <dbReference type="PROSITE" id="PS50016"/>
    </source>
</evidence>
<sequence length="1312" mass="142503">MDVGRLEVVQSLARQPERGGEAARGGLAGPYALGAYTWYITSKGARLPAKVVHIDLALQPPAYTVLLHGQTDVRETETNRLMDMTVDERNLYLAGELEIAGDRPVFQLGQRVWYVTIDSQRVMATIQEVDESLQPPAFCVQIEGQRNVRETEMHRLRPLSTAVSAWETGTAYDGIPCPVNACQGRLPERDLQGVAPEAYAAWNQAANEAAFAANGIIRCPNPECGALIERVLAPPSLRGRQCSPRVASPSAPAPYAGRVLHREDSQEGSTINAGPNLLHLPSQAVHQLNRFRSWGWGKLKRRRRSSEPDEQQGLAGGPPAEPSRPTAAAIQHKTQHRYRCAACHLDFCDECRASPYHDGYTCEEHRAPKCLYCAEPIMDPVRQPEELDRLSVKQLTQLLSGVQADSRWCMEKAELLGLAHHVVTICRSPACQGKLREACTKELPCGHRCGGVRGEEECLPCLEGCSRPSTASSSRAHVHGDDDCHMCCESLRSGPVILLQCGHSCHLDCAREQLRQGYPGPAISFNFMHCGLCRDGQARGNVQIASACPTMQHPALQSCLQRPLELRDQVVHRAKKRLRFEGIMATDPALQPGSEYDGRPADYALEKYMYFECCKCKQPYYGGERQCAVAADDGAAYNKAELICGSCSALGNGAVSEGETAAAEKQLHQLRTYIEKHGAVLPEGFRASLKVRQDGASKGKDDVYFLAPCGTRFRSRTEVARHLGIDVAAAKRAGPGTGIVAGDPSSSRPPAKKADRAGSKPSSPGLRAVLPVPGAEAQKRVLQYLHEYIERLGGKLDNNWRAEIKIDSRGAGAGATQVFYTAPDGRVFASRVEVAQALGLAEARSADLASDGDVAALLMQLPSDEATSTSGRREPSETTASGRPRRAGGRAVDYQHLDRLADANYLLAKEDSNSRQQQRAASAKRRGRPKRMAEVSSPAGQDGAYAKLVKRAKGQISRIHQEERLLEVYGADGWRGASREKVRPTAELGRARTQILKSKELLRECVKCCEHAQGDRVIPADTYDENGELDECQIFCAKCSDFESYEDNDIILCDGGCSRAYHEKCLQPPLKAAELPEDEGWLCPACDAKADILEMINDAFGTEYEQDTPWHHLFAQNQDAQAQTVAAANFDTSNLADFLKADLLDDDSEDEDYRDDDDGSDGEGARAAEPEAHEGSSDSGDESNSEGTSLASEGDGSEGAALAEAAPTRTRGRQTRSRAARAMGTADGAQEAGESGVDGEGGEQGGGSGGTSRESSGEMEELPAKRRRKAVDYRALNAEMFGDFESYEGEAGSDDEWGPAQLARRQRLASDE</sequence>
<proteinExistence type="predicted"/>
<feature type="domain" description="MBD" evidence="12">
    <location>
        <begin position="671"/>
        <end position="749"/>
    </location>
</feature>
<evidence type="ECO:0000256" key="1">
    <source>
        <dbReference type="ARBA" id="ARBA00004123"/>
    </source>
</evidence>
<keyword evidence="4" id="KW-0862">Zinc</keyword>
<dbReference type="SUPFAM" id="SSF57903">
    <property type="entry name" value="FYVE/PHD zinc finger"/>
    <property type="match status" value="1"/>
</dbReference>
<dbReference type="GO" id="GO:0061630">
    <property type="term" value="F:ubiquitin protein ligase activity"/>
    <property type="evidence" value="ECO:0007669"/>
    <property type="project" value="TreeGrafter"/>
</dbReference>
<dbReference type="Gene3D" id="3.30.40.10">
    <property type="entry name" value="Zinc/RING finger domain, C3HC4 (zinc finger)"/>
    <property type="match status" value="2"/>
</dbReference>
<dbReference type="PROSITE" id="PS50982">
    <property type="entry name" value="MBD"/>
    <property type="match status" value="2"/>
</dbReference>
<feature type="region of interest" description="Disordered" evidence="9">
    <location>
        <begin position="1287"/>
        <end position="1312"/>
    </location>
</feature>
<comment type="caution">
    <text evidence="13">The sequence shown here is derived from an EMBL/GenBank/DDBJ whole genome shotgun (WGS) entry which is preliminary data.</text>
</comment>
<feature type="region of interest" description="Disordered" evidence="9">
    <location>
        <begin position="299"/>
        <end position="330"/>
    </location>
</feature>
<evidence type="ECO:0000256" key="6">
    <source>
        <dbReference type="ARBA" id="ARBA00023155"/>
    </source>
</evidence>
<keyword evidence="3 8" id="KW-0863">Zinc-finger</keyword>
<feature type="domain" description="MBD" evidence="12">
    <location>
        <begin position="786"/>
        <end position="859"/>
    </location>
</feature>
<accession>A0AAW1QS45</accession>
<protein>
    <submittedName>
        <fullName evidence="13">Uncharacterized protein</fullName>
    </submittedName>
</protein>
<dbReference type="Pfam" id="PF00628">
    <property type="entry name" value="PHD"/>
    <property type="match status" value="1"/>
</dbReference>
<dbReference type="InterPro" id="IPR045876">
    <property type="entry name" value="PRHA-like_PHD-finger"/>
</dbReference>
<feature type="region of interest" description="Disordered" evidence="9">
    <location>
        <begin position="736"/>
        <end position="769"/>
    </location>
</feature>
<feature type="compositionally biased region" description="Basic residues" evidence="9">
    <location>
        <begin position="1210"/>
        <end position="1219"/>
    </location>
</feature>
<dbReference type="GO" id="GO:0003677">
    <property type="term" value="F:DNA binding"/>
    <property type="evidence" value="ECO:0007669"/>
    <property type="project" value="UniProtKB-KW"/>
</dbReference>
<dbReference type="PANTHER" id="PTHR45943:SF2">
    <property type="entry name" value="RING-TYPE DOMAIN-CONTAINING PROTEIN"/>
    <property type="match status" value="1"/>
</dbReference>
<dbReference type="GO" id="GO:0005634">
    <property type="term" value="C:nucleus"/>
    <property type="evidence" value="ECO:0007669"/>
    <property type="project" value="UniProtKB-SubCell"/>
</dbReference>
<name>A0AAW1QS45_9CHLO</name>
<dbReference type="GO" id="GO:0005886">
    <property type="term" value="C:plasma membrane"/>
    <property type="evidence" value="ECO:0007669"/>
    <property type="project" value="TreeGrafter"/>
</dbReference>
<feature type="compositionally biased region" description="Acidic residues" evidence="9">
    <location>
        <begin position="1287"/>
        <end position="1297"/>
    </location>
</feature>
<dbReference type="Pfam" id="PF01429">
    <property type="entry name" value="MBD"/>
    <property type="match status" value="1"/>
</dbReference>
<evidence type="ECO:0000256" key="3">
    <source>
        <dbReference type="ARBA" id="ARBA00022771"/>
    </source>
</evidence>
<dbReference type="SMART" id="SM00184">
    <property type="entry name" value="RING"/>
    <property type="match status" value="2"/>
</dbReference>
<dbReference type="Gene3D" id="3.30.890.10">
    <property type="entry name" value="Methyl-cpg-binding Protein 2, Chain A"/>
    <property type="match status" value="2"/>
</dbReference>
<evidence type="ECO:0000259" key="11">
    <source>
        <dbReference type="PROSITE" id="PS50089"/>
    </source>
</evidence>
<evidence type="ECO:0000313" key="14">
    <source>
        <dbReference type="Proteomes" id="UP001489004"/>
    </source>
</evidence>
<keyword evidence="6" id="KW-0371">Homeobox</keyword>
<dbReference type="InterPro" id="IPR013083">
    <property type="entry name" value="Znf_RING/FYVE/PHD"/>
</dbReference>
<evidence type="ECO:0000259" key="12">
    <source>
        <dbReference type="PROSITE" id="PS50982"/>
    </source>
</evidence>
<feature type="region of interest" description="Disordered" evidence="9">
    <location>
        <begin position="1146"/>
        <end position="1269"/>
    </location>
</feature>
<evidence type="ECO:0000256" key="4">
    <source>
        <dbReference type="ARBA" id="ARBA00022833"/>
    </source>
</evidence>
<evidence type="ECO:0000313" key="13">
    <source>
        <dbReference type="EMBL" id="KAK9824279.1"/>
    </source>
</evidence>
<organism evidence="13 14">
    <name type="scientific">[Myrmecia] bisecta</name>
    <dbReference type="NCBI Taxonomy" id="41462"/>
    <lineage>
        <taxon>Eukaryota</taxon>
        <taxon>Viridiplantae</taxon>
        <taxon>Chlorophyta</taxon>
        <taxon>core chlorophytes</taxon>
        <taxon>Trebouxiophyceae</taxon>
        <taxon>Trebouxiales</taxon>
        <taxon>Trebouxiaceae</taxon>
        <taxon>Myrmecia</taxon>
    </lineage>
</organism>
<feature type="compositionally biased region" description="Gly residues" evidence="9">
    <location>
        <begin position="1236"/>
        <end position="1250"/>
    </location>
</feature>
<dbReference type="InterPro" id="IPR001841">
    <property type="entry name" value="Znf_RING"/>
</dbReference>
<dbReference type="Proteomes" id="UP001489004">
    <property type="component" value="Unassembled WGS sequence"/>
</dbReference>
<feature type="region of interest" description="Disordered" evidence="9">
    <location>
        <begin position="862"/>
        <end position="894"/>
    </location>
</feature>
<dbReference type="EMBL" id="JALJOR010000002">
    <property type="protein sequence ID" value="KAK9824279.1"/>
    <property type="molecule type" value="Genomic_DNA"/>
</dbReference>
<evidence type="ECO:0000256" key="9">
    <source>
        <dbReference type="SAM" id="MobiDB-lite"/>
    </source>
</evidence>
<feature type="region of interest" description="Disordered" evidence="9">
    <location>
        <begin position="906"/>
        <end position="940"/>
    </location>
</feature>
<evidence type="ECO:0000256" key="5">
    <source>
        <dbReference type="ARBA" id="ARBA00023015"/>
    </source>
</evidence>
<dbReference type="SUPFAM" id="SSF54171">
    <property type="entry name" value="DNA-binding domain"/>
    <property type="match status" value="2"/>
</dbReference>
<keyword evidence="14" id="KW-1185">Reference proteome</keyword>
<dbReference type="InterPro" id="IPR011011">
    <property type="entry name" value="Znf_FYVE_PHD"/>
</dbReference>
<dbReference type="InterPro" id="IPR019787">
    <property type="entry name" value="Znf_PHD-finger"/>
</dbReference>
<feature type="compositionally biased region" description="Acidic residues" evidence="9">
    <location>
        <begin position="1146"/>
        <end position="1161"/>
    </location>
</feature>
<evidence type="ECO:0000256" key="2">
    <source>
        <dbReference type="ARBA" id="ARBA00022723"/>
    </source>
</evidence>
<dbReference type="SMART" id="SM00391">
    <property type="entry name" value="MBD"/>
    <property type="match status" value="1"/>
</dbReference>
<dbReference type="InterPro" id="IPR016177">
    <property type="entry name" value="DNA-bd_dom_sf"/>
</dbReference>
<dbReference type="InterPro" id="IPR001739">
    <property type="entry name" value="Methyl_CpG_DNA-bd"/>
</dbReference>